<dbReference type="InterPro" id="IPR020904">
    <property type="entry name" value="Sc_DH/Rdtase_CS"/>
</dbReference>
<keyword evidence="6" id="KW-1185">Reference proteome</keyword>
<accession>A0A5N0VG81</accession>
<dbReference type="CDD" id="cd05233">
    <property type="entry name" value="SDR_c"/>
    <property type="match status" value="1"/>
</dbReference>
<dbReference type="NCBIfam" id="NF009467">
    <property type="entry name" value="PRK12826.1-3"/>
    <property type="match status" value="1"/>
</dbReference>
<dbReference type="InterPro" id="IPR023985">
    <property type="entry name" value="SDR_subfam_1"/>
</dbReference>
<evidence type="ECO:0000313" key="5">
    <source>
        <dbReference type="EMBL" id="KAA9164454.1"/>
    </source>
</evidence>
<dbReference type="GO" id="GO:0016491">
    <property type="term" value="F:oxidoreductase activity"/>
    <property type="evidence" value="ECO:0007669"/>
    <property type="project" value="UniProtKB-KW"/>
</dbReference>
<dbReference type="InterPro" id="IPR002347">
    <property type="entry name" value="SDR_fam"/>
</dbReference>
<evidence type="ECO:0000256" key="2">
    <source>
        <dbReference type="ARBA" id="ARBA00023002"/>
    </source>
</evidence>
<dbReference type="Pfam" id="PF13561">
    <property type="entry name" value="adh_short_C2"/>
    <property type="match status" value="1"/>
</dbReference>
<proteinExistence type="inferred from homology"/>
<evidence type="ECO:0000256" key="1">
    <source>
        <dbReference type="ARBA" id="ARBA00006484"/>
    </source>
</evidence>
<dbReference type="PRINTS" id="PR00080">
    <property type="entry name" value="SDRFAMILY"/>
</dbReference>
<organism evidence="5 6">
    <name type="scientific">Amycolatopsis acidicola</name>
    <dbReference type="NCBI Taxonomy" id="2596893"/>
    <lineage>
        <taxon>Bacteria</taxon>
        <taxon>Bacillati</taxon>
        <taxon>Actinomycetota</taxon>
        <taxon>Actinomycetes</taxon>
        <taxon>Pseudonocardiales</taxon>
        <taxon>Pseudonocardiaceae</taxon>
        <taxon>Amycolatopsis</taxon>
    </lineage>
</organism>
<comment type="similarity">
    <text evidence="1">Belongs to the short-chain dehydrogenases/reductases (SDR) family.</text>
</comment>
<dbReference type="Gene3D" id="3.40.50.720">
    <property type="entry name" value="NAD(P)-binding Rossmann-like Domain"/>
    <property type="match status" value="1"/>
</dbReference>
<name>A0A5N0VG81_9PSEU</name>
<dbReference type="FunFam" id="3.40.50.720:FF:000084">
    <property type="entry name" value="Short-chain dehydrogenase reductase"/>
    <property type="match status" value="1"/>
</dbReference>
<evidence type="ECO:0000256" key="3">
    <source>
        <dbReference type="ARBA" id="ARBA00023027"/>
    </source>
</evidence>
<sequence>MGLDRRLLRGARCARRHRRHVRPEPLGRRSDPGVEIHGTGAGVSTTGKLDGKVAFITGGARGQGRSHALRLAGEGADIIAVDICEDYETTAYPMATEEDLEQTAKEVRALGRRVVTRKADVRDRGQLEAALTGGVAELGRLDIVVANAGICVLGAWDEVTPRVWQDTLDTNLTGAWNTITVAVPHLVRAGGGSVIATGSTCGVKGNPFFAPYVAAKHGLVGVARTLANELAQHHIRVNVVHPAGVVTELTHGLARIGELIETNPRLGGAFVNALPVERLEPGDVSNAVLFLASDDAKFMTGAELVVDAGNTIF</sequence>
<dbReference type="PRINTS" id="PR00081">
    <property type="entry name" value="GDHRDH"/>
</dbReference>
<keyword evidence="3" id="KW-0520">NAD</keyword>
<evidence type="ECO:0000256" key="4">
    <source>
        <dbReference type="SAM" id="MobiDB-lite"/>
    </source>
</evidence>
<dbReference type="PROSITE" id="PS00061">
    <property type="entry name" value="ADH_SHORT"/>
    <property type="match status" value="1"/>
</dbReference>
<dbReference type="OrthoDB" id="3206777at2"/>
<evidence type="ECO:0000313" key="6">
    <source>
        <dbReference type="Proteomes" id="UP000319769"/>
    </source>
</evidence>
<gene>
    <name evidence="5" type="ORF">FPZ12_007640</name>
</gene>
<keyword evidence="2" id="KW-0560">Oxidoreductase</keyword>
<feature type="compositionally biased region" description="Basic and acidic residues" evidence="4">
    <location>
        <begin position="22"/>
        <end position="34"/>
    </location>
</feature>
<dbReference type="PANTHER" id="PTHR24321">
    <property type="entry name" value="DEHYDROGENASES, SHORT CHAIN"/>
    <property type="match status" value="1"/>
</dbReference>
<reference evidence="5" key="1">
    <citation type="submission" date="2019-09" db="EMBL/GenBank/DDBJ databases">
        <authorList>
            <person name="Teo W.F.A."/>
            <person name="Duangmal K."/>
        </authorList>
    </citation>
    <scope>NUCLEOTIDE SEQUENCE [LARGE SCALE GENOMIC DNA]</scope>
    <source>
        <strain evidence="5">K81G1</strain>
    </source>
</reference>
<dbReference type="NCBIfam" id="TIGR03971">
    <property type="entry name" value="SDR_subfam_1"/>
    <property type="match status" value="1"/>
</dbReference>
<feature type="region of interest" description="Disordered" evidence="4">
    <location>
        <begin position="16"/>
        <end position="43"/>
    </location>
</feature>
<dbReference type="Proteomes" id="UP000319769">
    <property type="component" value="Unassembled WGS sequence"/>
</dbReference>
<dbReference type="InterPro" id="IPR036291">
    <property type="entry name" value="NAD(P)-bd_dom_sf"/>
</dbReference>
<dbReference type="PANTHER" id="PTHR24321:SF8">
    <property type="entry name" value="ESTRADIOL 17-BETA-DEHYDROGENASE 8-RELATED"/>
    <property type="match status" value="1"/>
</dbReference>
<dbReference type="EMBL" id="VMNW02000007">
    <property type="protein sequence ID" value="KAA9164454.1"/>
    <property type="molecule type" value="Genomic_DNA"/>
</dbReference>
<protein>
    <submittedName>
        <fullName evidence="5">Mycofactocin-coupled SDR family oxidoreductase</fullName>
    </submittedName>
</protein>
<comment type="caution">
    <text evidence="5">The sequence shown here is derived from an EMBL/GenBank/DDBJ whole genome shotgun (WGS) entry which is preliminary data.</text>
</comment>
<dbReference type="AlphaFoldDB" id="A0A5N0VG81"/>
<dbReference type="SUPFAM" id="SSF51735">
    <property type="entry name" value="NAD(P)-binding Rossmann-fold domains"/>
    <property type="match status" value="1"/>
</dbReference>